<dbReference type="Gene3D" id="1.25.40.20">
    <property type="entry name" value="Ankyrin repeat-containing domain"/>
    <property type="match status" value="1"/>
</dbReference>
<dbReference type="EMBL" id="KV749314">
    <property type="protein sequence ID" value="OCL10060.1"/>
    <property type="molecule type" value="Genomic_DNA"/>
</dbReference>
<dbReference type="SUPFAM" id="SSF48403">
    <property type="entry name" value="Ankyrin repeat"/>
    <property type="match status" value="1"/>
</dbReference>
<dbReference type="InterPro" id="IPR002110">
    <property type="entry name" value="Ankyrin_rpt"/>
</dbReference>
<reference evidence="4 5" key="1">
    <citation type="journal article" date="2016" name="Nat. Commun.">
        <title>Ectomycorrhizal ecology is imprinted in the genome of the dominant symbiotic fungus Cenococcum geophilum.</title>
        <authorList>
            <consortium name="DOE Joint Genome Institute"/>
            <person name="Peter M."/>
            <person name="Kohler A."/>
            <person name="Ohm R.A."/>
            <person name="Kuo A."/>
            <person name="Krutzmann J."/>
            <person name="Morin E."/>
            <person name="Arend M."/>
            <person name="Barry K.W."/>
            <person name="Binder M."/>
            <person name="Choi C."/>
            <person name="Clum A."/>
            <person name="Copeland A."/>
            <person name="Grisel N."/>
            <person name="Haridas S."/>
            <person name="Kipfer T."/>
            <person name="LaButti K."/>
            <person name="Lindquist E."/>
            <person name="Lipzen A."/>
            <person name="Maire R."/>
            <person name="Meier B."/>
            <person name="Mihaltcheva S."/>
            <person name="Molinier V."/>
            <person name="Murat C."/>
            <person name="Poggeler S."/>
            <person name="Quandt C.A."/>
            <person name="Sperisen C."/>
            <person name="Tritt A."/>
            <person name="Tisserant E."/>
            <person name="Crous P.W."/>
            <person name="Henrissat B."/>
            <person name="Nehls U."/>
            <person name="Egli S."/>
            <person name="Spatafora J.W."/>
            <person name="Grigoriev I.V."/>
            <person name="Martin F.M."/>
        </authorList>
    </citation>
    <scope>NUCLEOTIDE SEQUENCE [LARGE SCALE GENOMIC DNA]</scope>
    <source>
        <strain evidence="4 5">CBS 207.34</strain>
    </source>
</reference>
<proteinExistence type="predicted"/>
<organism evidence="4 5">
    <name type="scientific">Glonium stellatum</name>
    <dbReference type="NCBI Taxonomy" id="574774"/>
    <lineage>
        <taxon>Eukaryota</taxon>
        <taxon>Fungi</taxon>
        <taxon>Dikarya</taxon>
        <taxon>Ascomycota</taxon>
        <taxon>Pezizomycotina</taxon>
        <taxon>Dothideomycetes</taxon>
        <taxon>Pleosporomycetidae</taxon>
        <taxon>Gloniales</taxon>
        <taxon>Gloniaceae</taxon>
        <taxon>Glonium</taxon>
    </lineage>
</organism>
<dbReference type="Proteomes" id="UP000250140">
    <property type="component" value="Unassembled WGS sequence"/>
</dbReference>
<evidence type="ECO:0000256" key="2">
    <source>
        <dbReference type="ARBA" id="ARBA00023043"/>
    </source>
</evidence>
<evidence type="ECO:0000313" key="4">
    <source>
        <dbReference type="EMBL" id="OCL10060.1"/>
    </source>
</evidence>
<sequence length="122" mass="12884">VARVLLEKGADIPVKDGRNRAALHLAAGEGIGAVVQLLPEKDVDVDAKNVFAQTALDLATSKGHNKVTVRLLLERAVGIRDCVGKKPGTIHDGAFLSGNGMVVKLLMEKGGKIHARGCEVER</sequence>
<accession>A0A8E2F3U0</accession>
<name>A0A8E2F3U0_9PEZI</name>
<dbReference type="PANTHER" id="PTHR24198">
    <property type="entry name" value="ANKYRIN REPEAT AND PROTEIN KINASE DOMAIN-CONTAINING PROTEIN"/>
    <property type="match status" value="1"/>
</dbReference>
<keyword evidence="5" id="KW-1185">Reference proteome</keyword>
<feature type="non-terminal residue" evidence="4">
    <location>
        <position position="122"/>
    </location>
</feature>
<dbReference type="AlphaFoldDB" id="A0A8E2F3U0"/>
<gene>
    <name evidence="4" type="ORF">AOQ84DRAFT_290034</name>
</gene>
<dbReference type="Pfam" id="PF12796">
    <property type="entry name" value="Ank_2"/>
    <property type="match status" value="1"/>
</dbReference>
<evidence type="ECO:0000256" key="1">
    <source>
        <dbReference type="ARBA" id="ARBA00022737"/>
    </source>
</evidence>
<dbReference type="OrthoDB" id="539213at2759"/>
<dbReference type="PANTHER" id="PTHR24198:SF165">
    <property type="entry name" value="ANKYRIN REPEAT-CONTAINING PROTEIN-RELATED"/>
    <property type="match status" value="1"/>
</dbReference>
<feature type="repeat" description="ANK" evidence="3">
    <location>
        <begin position="18"/>
        <end position="50"/>
    </location>
</feature>
<keyword evidence="2 3" id="KW-0040">ANK repeat</keyword>
<keyword evidence="1" id="KW-0677">Repeat</keyword>
<protein>
    <submittedName>
        <fullName evidence="4">Ankyrin</fullName>
    </submittedName>
</protein>
<dbReference type="PROSITE" id="PS50088">
    <property type="entry name" value="ANK_REPEAT"/>
    <property type="match status" value="1"/>
</dbReference>
<dbReference type="InterPro" id="IPR036770">
    <property type="entry name" value="Ankyrin_rpt-contain_sf"/>
</dbReference>
<evidence type="ECO:0000256" key="3">
    <source>
        <dbReference type="PROSITE-ProRule" id="PRU00023"/>
    </source>
</evidence>
<evidence type="ECO:0000313" key="5">
    <source>
        <dbReference type="Proteomes" id="UP000250140"/>
    </source>
</evidence>